<dbReference type="AlphaFoldDB" id="A0A8S3X438"/>
<name>A0A8S3X438_PARAO</name>
<dbReference type="PANTHER" id="PTHR14413:SF16">
    <property type="entry name" value="LARGE RIBOSOMAL SUBUNIT PROTEIN BL17M"/>
    <property type="match status" value="1"/>
</dbReference>
<evidence type="ECO:0000313" key="3">
    <source>
        <dbReference type="Proteomes" id="UP000691718"/>
    </source>
</evidence>
<sequence>MNQAQVTKLVSKLRIKVAPEPRRLRNPKGPEGRLNKLRKTVTGLIKFERIELNFNRADEARQYAERLISEAIAHGDCHKPTMEIADYWLLEKELIHKLFKVLVPRYENCNTAFTKMYRAPRPLYSRNIEKAVLELRGNPYPSLINKQYSNRQLIQNVLLDAAKYDYRQAKYAEMADKIGKTENQQLNNLTKKDEITPENKEEQIPLST</sequence>
<dbReference type="GO" id="GO:0005762">
    <property type="term" value="C:mitochondrial large ribosomal subunit"/>
    <property type="evidence" value="ECO:0007669"/>
    <property type="project" value="TreeGrafter"/>
</dbReference>
<dbReference type="GO" id="GO:0006412">
    <property type="term" value="P:translation"/>
    <property type="evidence" value="ECO:0007669"/>
    <property type="project" value="InterPro"/>
</dbReference>
<dbReference type="FunFam" id="3.90.1030.10:FF:000009">
    <property type="entry name" value="39S ribosomal protein L17, mitochondrial"/>
    <property type="match status" value="1"/>
</dbReference>
<proteinExistence type="predicted"/>
<accession>A0A8S3X438</accession>
<keyword evidence="3" id="KW-1185">Reference proteome</keyword>
<dbReference type="Proteomes" id="UP000691718">
    <property type="component" value="Unassembled WGS sequence"/>
</dbReference>
<dbReference type="GO" id="GO:0003735">
    <property type="term" value="F:structural constituent of ribosome"/>
    <property type="evidence" value="ECO:0007669"/>
    <property type="project" value="InterPro"/>
</dbReference>
<dbReference type="PANTHER" id="PTHR14413">
    <property type="entry name" value="RIBOSOMAL PROTEIN L17"/>
    <property type="match status" value="1"/>
</dbReference>
<reference evidence="2" key="1">
    <citation type="submission" date="2021-04" db="EMBL/GenBank/DDBJ databases">
        <authorList>
            <person name="Tunstrom K."/>
        </authorList>
    </citation>
    <scope>NUCLEOTIDE SEQUENCE</scope>
</reference>
<dbReference type="EMBL" id="CAJQZP010000929">
    <property type="protein sequence ID" value="CAG4996508.1"/>
    <property type="molecule type" value="Genomic_DNA"/>
</dbReference>
<dbReference type="InterPro" id="IPR000456">
    <property type="entry name" value="Ribosomal_bL17"/>
</dbReference>
<comment type="caution">
    <text evidence="2">The sequence shown here is derived from an EMBL/GenBank/DDBJ whole genome shotgun (WGS) entry which is preliminary data.</text>
</comment>
<dbReference type="Pfam" id="PF01196">
    <property type="entry name" value="Ribosomal_L17"/>
    <property type="match status" value="1"/>
</dbReference>
<dbReference type="OrthoDB" id="275000at2759"/>
<feature type="compositionally biased region" description="Basic and acidic residues" evidence="1">
    <location>
        <begin position="190"/>
        <end position="208"/>
    </location>
</feature>
<evidence type="ECO:0000256" key="1">
    <source>
        <dbReference type="SAM" id="MobiDB-lite"/>
    </source>
</evidence>
<organism evidence="2 3">
    <name type="scientific">Parnassius apollo</name>
    <name type="common">Apollo butterfly</name>
    <name type="synonym">Papilio apollo</name>
    <dbReference type="NCBI Taxonomy" id="110799"/>
    <lineage>
        <taxon>Eukaryota</taxon>
        <taxon>Metazoa</taxon>
        <taxon>Ecdysozoa</taxon>
        <taxon>Arthropoda</taxon>
        <taxon>Hexapoda</taxon>
        <taxon>Insecta</taxon>
        <taxon>Pterygota</taxon>
        <taxon>Neoptera</taxon>
        <taxon>Endopterygota</taxon>
        <taxon>Lepidoptera</taxon>
        <taxon>Glossata</taxon>
        <taxon>Ditrysia</taxon>
        <taxon>Papilionoidea</taxon>
        <taxon>Papilionidae</taxon>
        <taxon>Parnassiinae</taxon>
        <taxon>Parnassini</taxon>
        <taxon>Parnassius</taxon>
        <taxon>Parnassius</taxon>
    </lineage>
</organism>
<feature type="region of interest" description="Disordered" evidence="1">
    <location>
        <begin position="184"/>
        <end position="208"/>
    </location>
</feature>
<protein>
    <submittedName>
        <fullName evidence="2">(apollo) hypothetical protein</fullName>
    </submittedName>
</protein>
<evidence type="ECO:0000313" key="2">
    <source>
        <dbReference type="EMBL" id="CAG4996508.1"/>
    </source>
</evidence>
<gene>
    <name evidence="2" type="ORF">PAPOLLO_LOCUS13007</name>
</gene>